<dbReference type="CDD" id="cd18012">
    <property type="entry name" value="DEXQc_arch_SWI2_SNF2"/>
    <property type="match status" value="1"/>
</dbReference>
<feature type="domain" description="SWIM-type" evidence="3">
    <location>
        <begin position="48"/>
        <end position="85"/>
    </location>
</feature>
<keyword evidence="1" id="KW-0378">Hydrolase</keyword>
<keyword evidence="2" id="KW-0862">Zinc</keyword>
<dbReference type="Pfam" id="PF08455">
    <property type="entry name" value="SNF2_assoc"/>
    <property type="match status" value="1"/>
</dbReference>
<evidence type="ECO:0000313" key="6">
    <source>
        <dbReference type="EMBL" id="SET18720.1"/>
    </source>
</evidence>
<dbReference type="GO" id="GO:0016787">
    <property type="term" value="F:hydrolase activity"/>
    <property type="evidence" value="ECO:0007669"/>
    <property type="project" value="UniProtKB-KW"/>
</dbReference>
<keyword evidence="6" id="KW-0547">Nucleotide-binding</keyword>
<evidence type="ECO:0000313" key="7">
    <source>
        <dbReference type="Proteomes" id="UP000199095"/>
    </source>
</evidence>
<dbReference type="InterPro" id="IPR014001">
    <property type="entry name" value="Helicase_ATP-bd"/>
</dbReference>
<dbReference type="SUPFAM" id="SSF52540">
    <property type="entry name" value="P-loop containing nucleoside triphosphate hydrolases"/>
    <property type="match status" value="2"/>
</dbReference>
<dbReference type="Gene3D" id="3.40.50.10810">
    <property type="entry name" value="Tandem AAA-ATPase domain"/>
    <property type="match status" value="1"/>
</dbReference>
<evidence type="ECO:0000259" key="4">
    <source>
        <dbReference type="PROSITE" id="PS51192"/>
    </source>
</evidence>
<evidence type="ECO:0000256" key="2">
    <source>
        <dbReference type="PROSITE-ProRule" id="PRU00325"/>
    </source>
</evidence>
<dbReference type="CDD" id="cd18793">
    <property type="entry name" value="SF2_C_SNF"/>
    <property type="match status" value="1"/>
</dbReference>
<dbReference type="FunFam" id="3.40.50.300:FF:000533">
    <property type="entry name" value="Helicase, Snf2 family"/>
    <property type="match status" value="1"/>
</dbReference>
<dbReference type="Pfam" id="PF00176">
    <property type="entry name" value="SNF2-rel_dom"/>
    <property type="match status" value="1"/>
</dbReference>
<dbReference type="InterPro" id="IPR007527">
    <property type="entry name" value="Znf_SWIM"/>
</dbReference>
<name>A0A1I0CH10_9BACI</name>
<gene>
    <name evidence="6" type="ORF">SAMN05421676_103167</name>
</gene>
<dbReference type="Proteomes" id="UP000199095">
    <property type="component" value="Unassembled WGS sequence"/>
</dbReference>
<dbReference type="InterPro" id="IPR000330">
    <property type="entry name" value="SNF2_N"/>
</dbReference>
<dbReference type="PROSITE" id="PS51192">
    <property type="entry name" value="HELICASE_ATP_BIND_1"/>
    <property type="match status" value="1"/>
</dbReference>
<dbReference type="STRING" id="237682.SAMN05421676_103167"/>
<protein>
    <submittedName>
        <fullName evidence="6">Superfamily II DNA or RNA helicase, SNF2 family</fullName>
    </submittedName>
</protein>
<dbReference type="GO" id="GO:0004386">
    <property type="term" value="F:helicase activity"/>
    <property type="evidence" value="ECO:0007669"/>
    <property type="project" value="UniProtKB-KW"/>
</dbReference>
<keyword evidence="6" id="KW-0067">ATP-binding</keyword>
<evidence type="ECO:0000259" key="5">
    <source>
        <dbReference type="PROSITE" id="PS51194"/>
    </source>
</evidence>
<dbReference type="AlphaFoldDB" id="A0A1I0CH10"/>
<dbReference type="GO" id="GO:0005524">
    <property type="term" value="F:ATP binding"/>
    <property type="evidence" value="ECO:0007669"/>
    <property type="project" value="InterPro"/>
</dbReference>
<dbReference type="Pfam" id="PF00271">
    <property type="entry name" value="Helicase_C"/>
    <property type="match status" value="1"/>
</dbReference>
<sequence>MMYINKGTFTQAVYRRGLQYYNQGRVGNFTHYEDEDLWLVNIMGSDQYKVSIQFTNEGISYSCSCPAHETFQACKHTVAAFLELSDVIEDSLDKEVLDQFLSQFERESVFRRNSFNRRMPDPASEMINLFSNYIETPEASNQTSIVAKPLKCEYILKTHNRPWDSPLLTIEIKIGEQKTYVVKKIRELLEHIHQQKEFVFTKKFTYDPKVHDFVKEDWDIIQLLTEIFSSENFYHGESSLLYGHLDKREMVVPPLYADRLLQLLQYRDCEFKTDMDTYAGFECTDEELPFTFELDQNQQADGFNLDLHFLNSATILQDYQYILFENVFYKVSQKQLGILNEMGKIINMTHNRTLPIKREQIEPFLSHVMPSLNQIGDLHITEQISNDIIQPSLQARLYLDMDEERLSANLEYHYDQYTFYPFGSQTEERHKSNQILIRDMEKEQEVMNIIESAPFKYNGNELYIDEEEEIFSFLHDVLPKLEDKIAIYTTNQIKHMMLEEKQYPDIQIDLDASENFLEINFDFEEIDSNEIQHIFQSLTEKKRYYRLPNGTFVPLEDEAFTPISKLMNELNIDPQTMDEGQITVPAYRGMQVEEYMNKEIGAKYNKAFRQLLRDIKTPDESEYPLPETLKADLREYQNVGYQWLKGLSQYHFGGILADDMGLGKTLQAIAFLLSEWEEYQSSQQTALVISPASLVYNWKSEFSKFAPQLNVVVVSGTKDERKAKLENTTEADVLITSYPSLRQDIELYQPLTFSTMILDEAQAIKNHLTKTARAVKSIIAAKRFALSGTPIENSLDELWSIFDCLMPGFFPNKKTFNTLPQEQISRMSRPFILRRLKQDVLKELPDKIETVHTSELTKDQKQLYLGYLERIQGEAKNAIATEGFQKSRMKILAGLTRLRQLCCHPSLFIENYQGESGKLNQLLDIVENARENGQRMLIFSQFSSMLQIIQQKLTEAGMDTFYLDGQTPSRERVEMTERFNQGEKEIFLISLKAGGTGLNLTGADTVILYDLWWNPAIEEQAAGRAHRIGQKKVVQVFRLITEGTIEEKIYSLQQKKRELIENVIQPGETMFKSLSEEEIKELLSM</sequence>
<dbReference type="GO" id="GO:0008270">
    <property type="term" value="F:zinc ion binding"/>
    <property type="evidence" value="ECO:0007669"/>
    <property type="project" value="UniProtKB-KW"/>
</dbReference>
<dbReference type="OrthoDB" id="9760715at2"/>
<keyword evidence="2" id="KW-0479">Metal-binding</keyword>
<dbReference type="PROSITE" id="PS50966">
    <property type="entry name" value="ZF_SWIM"/>
    <property type="match status" value="1"/>
</dbReference>
<evidence type="ECO:0000256" key="1">
    <source>
        <dbReference type="ARBA" id="ARBA00022801"/>
    </source>
</evidence>
<dbReference type="SMART" id="SM00487">
    <property type="entry name" value="DEXDc"/>
    <property type="match status" value="1"/>
</dbReference>
<dbReference type="InterPro" id="IPR038718">
    <property type="entry name" value="SNF2-like_sf"/>
</dbReference>
<feature type="domain" description="Helicase C-terminal" evidence="5">
    <location>
        <begin position="918"/>
        <end position="1075"/>
    </location>
</feature>
<reference evidence="7" key="1">
    <citation type="submission" date="2016-10" db="EMBL/GenBank/DDBJ databases">
        <authorList>
            <person name="Varghese N."/>
            <person name="Submissions S."/>
        </authorList>
    </citation>
    <scope>NUCLEOTIDE SEQUENCE [LARGE SCALE GENOMIC DNA]</scope>
    <source>
        <strain evidence="7">CGMCC 1.3566</strain>
    </source>
</reference>
<dbReference type="EMBL" id="FOHJ01000003">
    <property type="protein sequence ID" value="SET18720.1"/>
    <property type="molecule type" value="Genomic_DNA"/>
</dbReference>
<dbReference type="SMART" id="SM00490">
    <property type="entry name" value="HELICc"/>
    <property type="match status" value="1"/>
</dbReference>
<dbReference type="InterPro" id="IPR001650">
    <property type="entry name" value="Helicase_C-like"/>
</dbReference>
<keyword evidence="7" id="KW-1185">Reference proteome</keyword>
<organism evidence="6 7">
    <name type="scientific">Salinibacillus kushneri</name>
    <dbReference type="NCBI Taxonomy" id="237682"/>
    <lineage>
        <taxon>Bacteria</taxon>
        <taxon>Bacillati</taxon>
        <taxon>Bacillota</taxon>
        <taxon>Bacilli</taxon>
        <taxon>Bacillales</taxon>
        <taxon>Bacillaceae</taxon>
        <taxon>Salinibacillus</taxon>
    </lineage>
</organism>
<proteinExistence type="predicted"/>
<dbReference type="InterPro" id="IPR013663">
    <property type="entry name" value="Helicase_SWF/SNF/SWI_bac"/>
</dbReference>
<dbReference type="PANTHER" id="PTHR10799">
    <property type="entry name" value="SNF2/RAD54 HELICASE FAMILY"/>
    <property type="match status" value="1"/>
</dbReference>
<dbReference type="InterPro" id="IPR049730">
    <property type="entry name" value="SNF2/RAD54-like_C"/>
</dbReference>
<feature type="domain" description="Helicase ATP-binding" evidence="4">
    <location>
        <begin position="645"/>
        <end position="808"/>
    </location>
</feature>
<evidence type="ECO:0000259" key="3">
    <source>
        <dbReference type="PROSITE" id="PS50966"/>
    </source>
</evidence>
<accession>A0A1I0CH10</accession>
<keyword evidence="6" id="KW-0347">Helicase</keyword>
<keyword evidence="2" id="KW-0863">Zinc-finger</keyword>
<dbReference type="Gene3D" id="3.40.50.300">
    <property type="entry name" value="P-loop containing nucleotide triphosphate hydrolases"/>
    <property type="match status" value="1"/>
</dbReference>
<dbReference type="InterPro" id="IPR027417">
    <property type="entry name" value="P-loop_NTPase"/>
</dbReference>
<dbReference type="PROSITE" id="PS51194">
    <property type="entry name" value="HELICASE_CTER"/>
    <property type="match status" value="1"/>
</dbReference>